<keyword evidence="1" id="KW-0472">Membrane</keyword>
<organism evidence="2 3">
    <name type="scientific">Nephila pilipes</name>
    <name type="common">Giant wood spider</name>
    <name type="synonym">Nephila maculata</name>
    <dbReference type="NCBI Taxonomy" id="299642"/>
    <lineage>
        <taxon>Eukaryota</taxon>
        <taxon>Metazoa</taxon>
        <taxon>Ecdysozoa</taxon>
        <taxon>Arthropoda</taxon>
        <taxon>Chelicerata</taxon>
        <taxon>Arachnida</taxon>
        <taxon>Araneae</taxon>
        <taxon>Araneomorphae</taxon>
        <taxon>Entelegynae</taxon>
        <taxon>Araneoidea</taxon>
        <taxon>Nephilidae</taxon>
        <taxon>Nephila</taxon>
    </lineage>
</organism>
<evidence type="ECO:0000313" key="2">
    <source>
        <dbReference type="EMBL" id="GFS80468.1"/>
    </source>
</evidence>
<name>A0A8X6MVS9_NEPPI</name>
<protein>
    <submittedName>
        <fullName evidence="2">Uncharacterized protein</fullName>
    </submittedName>
</protein>
<feature type="transmembrane region" description="Helical" evidence="1">
    <location>
        <begin position="32"/>
        <end position="52"/>
    </location>
</feature>
<evidence type="ECO:0000313" key="3">
    <source>
        <dbReference type="Proteomes" id="UP000887013"/>
    </source>
</evidence>
<keyword evidence="1" id="KW-0812">Transmembrane</keyword>
<accession>A0A8X6MVS9</accession>
<keyword evidence="3" id="KW-1185">Reference proteome</keyword>
<sequence>MVTMSEVFLILLSANLFCNIYAAAQHFNILSFINVSTIFFLIYYLDELYKIIIRKKTDNKKPTTTTDTGTQTMIDTITNFTNSSSQTGKELTMNKCTQANTYIINSNLPTAGEKSPEDVCVNEIKQPTVYQETSGYGGNTKNPFLKHKIINEIELNQPNLNNENSNHDAVDQYFTLSSLSVLPSKSNSIEQKLKQKKSSWKKLKNRISKFFRNSKQKYSKMSP</sequence>
<evidence type="ECO:0000256" key="1">
    <source>
        <dbReference type="SAM" id="Phobius"/>
    </source>
</evidence>
<dbReference type="AlphaFoldDB" id="A0A8X6MVS9"/>
<keyword evidence="1" id="KW-1133">Transmembrane helix</keyword>
<gene>
    <name evidence="2" type="ORF">NPIL_62851</name>
</gene>
<proteinExistence type="predicted"/>
<dbReference type="EMBL" id="BMAW01002808">
    <property type="protein sequence ID" value="GFS80468.1"/>
    <property type="molecule type" value="Genomic_DNA"/>
</dbReference>
<dbReference type="Proteomes" id="UP000887013">
    <property type="component" value="Unassembled WGS sequence"/>
</dbReference>
<reference evidence="2" key="1">
    <citation type="submission" date="2020-08" db="EMBL/GenBank/DDBJ databases">
        <title>Multicomponent nature underlies the extraordinary mechanical properties of spider dragline silk.</title>
        <authorList>
            <person name="Kono N."/>
            <person name="Nakamura H."/>
            <person name="Mori M."/>
            <person name="Yoshida Y."/>
            <person name="Ohtoshi R."/>
            <person name="Malay A.D."/>
            <person name="Moran D.A.P."/>
            <person name="Tomita M."/>
            <person name="Numata K."/>
            <person name="Arakawa K."/>
        </authorList>
    </citation>
    <scope>NUCLEOTIDE SEQUENCE</scope>
</reference>
<comment type="caution">
    <text evidence="2">The sequence shown here is derived from an EMBL/GenBank/DDBJ whole genome shotgun (WGS) entry which is preliminary data.</text>
</comment>